<accession>A0ACC0B9S4</accession>
<name>A0ACC0B9S4_CATRO</name>
<organism evidence="1 2">
    <name type="scientific">Catharanthus roseus</name>
    <name type="common">Madagascar periwinkle</name>
    <name type="synonym">Vinca rosea</name>
    <dbReference type="NCBI Taxonomy" id="4058"/>
    <lineage>
        <taxon>Eukaryota</taxon>
        <taxon>Viridiplantae</taxon>
        <taxon>Streptophyta</taxon>
        <taxon>Embryophyta</taxon>
        <taxon>Tracheophyta</taxon>
        <taxon>Spermatophyta</taxon>
        <taxon>Magnoliopsida</taxon>
        <taxon>eudicotyledons</taxon>
        <taxon>Gunneridae</taxon>
        <taxon>Pentapetalae</taxon>
        <taxon>asterids</taxon>
        <taxon>lamiids</taxon>
        <taxon>Gentianales</taxon>
        <taxon>Apocynaceae</taxon>
        <taxon>Rauvolfioideae</taxon>
        <taxon>Vinceae</taxon>
        <taxon>Catharanthinae</taxon>
        <taxon>Catharanthus</taxon>
    </lineage>
</organism>
<keyword evidence="2" id="KW-1185">Reference proteome</keyword>
<reference evidence="2" key="1">
    <citation type="journal article" date="2023" name="Nat. Plants">
        <title>Single-cell RNA sequencing provides a high-resolution roadmap for understanding the multicellular compartmentation of specialized metabolism.</title>
        <authorList>
            <person name="Sun S."/>
            <person name="Shen X."/>
            <person name="Li Y."/>
            <person name="Li Y."/>
            <person name="Wang S."/>
            <person name="Li R."/>
            <person name="Zhang H."/>
            <person name="Shen G."/>
            <person name="Guo B."/>
            <person name="Wei J."/>
            <person name="Xu J."/>
            <person name="St-Pierre B."/>
            <person name="Chen S."/>
            <person name="Sun C."/>
        </authorList>
    </citation>
    <scope>NUCLEOTIDE SEQUENCE [LARGE SCALE GENOMIC DNA]</scope>
</reference>
<sequence>MRISMMILLPSKIVGMQTNFKMAEQKIFWYLRKPYGPKLLLIHEEMVQYRRPRLGPPTVVSCLDGFGRHQVSSDHAAFEFVVAAFTWSAAMCEKATFLEVLARGGTIMPSFFKLIARQ</sequence>
<dbReference type="EMBL" id="CM044704">
    <property type="protein sequence ID" value="KAI5669396.1"/>
    <property type="molecule type" value="Genomic_DNA"/>
</dbReference>
<comment type="caution">
    <text evidence="1">The sequence shown here is derived from an EMBL/GenBank/DDBJ whole genome shotgun (WGS) entry which is preliminary data.</text>
</comment>
<gene>
    <name evidence="1" type="ORF">M9H77_19249</name>
</gene>
<dbReference type="Proteomes" id="UP001060085">
    <property type="component" value="Linkage Group LG04"/>
</dbReference>
<evidence type="ECO:0000313" key="2">
    <source>
        <dbReference type="Proteomes" id="UP001060085"/>
    </source>
</evidence>
<proteinExistence type="predicted"/>
<evidence type="ECO:0000313" key="1">
    <source>
        <dbReference type="EMBL" id="KAI5669396.1"/>
    </source>
</evidence>
<protein>
    <submittedName>
        <fullName evidence="1">Uncharacterized protein</fullName>
    </submittedName>
</protein>